<evidence type="ECO:0000259" key="1">
    <source>
        <dbReference type="Pfam" id="PF02426"/>
    </source>
</evidence>
<reference evidence="2 3" key="1">
    <citation type="submission" date="2016-06" db="EMBL/GenBank/DDBJ databases">
        <authorList>
            <person name="Kjaerup R.B."/>
            <person name="Dalgaard T.S."/>
            <person name="Juul-Madsen H.R."/>
        </authorList>
    </citation>
    <scope>NUCLEOTIDE SEQUENCE [LARGE SCALE GENOMIC DNA]</scope>
    <source>
        <strain evidence="2 3">1165133.8</strain>
    </source>
</reference>
<dbReference type="EMBL" id="LZLS01000171">
    <property type="protein sequence ID" value="OBK23650.1"/>
    <property type="molecule type" value="Genomic_DNA"/>
</dbReference>
<keyword evidence="2" id="KW-0413">Isomerase</keyword>
<sequence>MEFLVVTTTHVPESASAHEVDDARRREAATARDLAAHGQLLRLWRPLRPDGQWCALGLFAAQDGSELEASLAQLVAALPPRFRRSDDVTPLGSHPNDPAGCGLVGRPGKGPEFLVTMTLTVPPGTPASAVAEACAREAAHARELAVRGHLWRLWTLPLGPDGPSTLGLWRARDPGELMAILESLPLSGWMTIETSPLGPHPGDPIRMG</sequence>
<feature type="domain" description="Muconolactone isomerase" evidence="1">
    <location>
        <begin position="112"/>
        <end position="202"/>
    </location>
</feature>
<dbReference type="InterPro" id="IPR011008">
    <property type="entry name" value="Dimeric_a/b-barrel"/>
</dbReference>
<evidence type="ECO:0000313" key="2">
    <source>
        <dbReference type="EMBL" id="OBK23650.1"/>
    </source>
</evidence>
<dbReference type="SUPFAM" id="SSF54909">
    <property type="entry name" value="Dimeric alpha+beta barrel"/>
    <property type="match status" value="2"/>
</dbReference>
<comment type="caution">
    <text evidence="2">The sequence shown here is derived from an EMBL/GenBank/DDBJ whole genome shotgun (WGS) entry which is preliminary data.</text>
</comment>
<accession>A0A1A3NQL2</accession>
<dbReference type="RefSeq" id="WP_065145514.1">
    <property type="nucleotide sequence ID" value="NZ_LZLS01000171.1"/>
</dbReference>
<dbReference type="AlphaFoldDB" id="A0A1A3NQL2"/>
<dbReference type="OrthoDB" id="4426588at2"/>
<dbReference type="InterPro" id="IPR026029">
    <property type="entry name" value="MLI_dom"/>
</dbReference>
<dbReference type="Gene3D" id="3.30.70.1060">
    <property type="entry name" value="Dimeric alpha+beta barrel"/>
    <property type="match status" value="2"/>
</dbReference>
<name>A0A1A3NQL2_MYCAS</name>
<dbReference type="Proteomes" id="UP000093928">
    <property type="component" value="Unassembled WGS sequence"/>
</dbReference>
<gene>
    <name evidence="2" type="ORF">A5634_05280</name>
</gene>
<evidence type="ECO:0000313" key="3">
    <source>
        <dbReference type="Proteomes" id="UP000093928"/>
    </source>
</evidence>
<dbReference type="GO" id="GO:0016853">
    <property type="term" value="F:isomerase activity"/>
    <property type="evidence" value="ECO:0007669"/>
    <property type="project" value="UniProtKB-KW"/>
</dbReference>
<feature type="domain" description="Muconolactone isomerase" evidence="1">
    <location>
        <begin position="1"/>
        <end position="97"/>
    </location>
</feature>
<dbReference type="Pfam" id="PF02426">
    <property type="entry name" value="MIase"/>
    <property type="match status" value="2"/>
</dbReference>
<organism evidence="2 3">
    <name type="scientific">Mycobacterium asiaticum</name>
    <dbReference type="NCBI Taxonomy" id="1790"/>
    <lineage>
        <taxon>Bacteria</taxon>
        <taxon>Bacillati</taxon>
        <taxon>Actinomycetota</taxon>
        <taxon>Actinomycetes</taxon>
        <taxon>Mycobacteriales</taxon>
        <taxon>Mycobacteriaceae</taxon>
        <taxon>Mycobacterium</taxon>
    </lineage>
</organism>
<proteinExistence type="predicted"/>
<protein>
    <submittedName>
        <fullName evidence="2">Muconolactone delta-isomerase</fullName>
    </submittedName>
</protein>